<reference evidence="9" key="1">
    <citation type="submission" date="2021-01" db="EMBL/GenBank/DDBJ databases">
        <title>Paracoccus amoyensis sp. nov., isolated from the surface seawater along the coast of Xiamen Island, China.</title>
        <authorList>
            <person name="Lyu L."/>
        </authorList>
    </citation>
    <scope>NUCLEOTIDE SEQUENCE</scope>
    <source>
        <strain evidence="9">MJ17</strain>
    </source>
</reference>
<gene>
    <name evidence="9" type="ORF">JJJ17_03335</name>
</gene>
<keyword evidence="7" id="KW-0813">Transport</keyword>
<keyword evidence="4 7" id="KW-0812">Transmembrane</keyword>
<dbReference type="RefSeq" id="WP_200683756.1">
    <property type="nucleotide sequence ID" value="NZ_JAEPRQ010000001.1"/>
</dbReference>
<name>A0A934S9P9_9RHOB</name>
<keyword evidence="6 8" id="KW-0472">Membrane</keyword>
<evidence type="ECO:0000256" key="5">
    <source>
        <dbReference type="ARBA" id="ARBA00022989"/>
    </source>
</evidence>
<dbReference type="EMBL" id="JAEPRQ010000001">
    <property type="protein sequence ID" value="MBK4214955.1"/>
    <property type="molecule type" value="Genomic_DNA"/>
</dbReference>
<evidence type="ECO:0000256" key="7">
    <source>
        <dbReference type="RuleBase" id="RU003879"/>
    </source>
</evidence>
<evidence type="ECO:0000256" key="4">
    <source>
        <dbReference type="ARBA" id="ARBA00022692"/>
    </source>
</evidence>
<sequence>MAARQKSLTGGNGLQLPQRQRSYGFSMTAMADMLFQLLIFFMLSASLASFAMLDIRTGTLAGSGGNGGTTTNENVSTGLSPVHSTAVWTLHPDALVASGQRFPLDRIETLARALSEQGTANVLIVLRPDVPVANVIAVLEVLRAHGIDAVQLADGGAA</sequence>
<dbReference type="Proteomes" id="UP000640485">
    <property type="component" value="Unassembled WGS sequence"/>
</dbReference>
<keyword evidence="3" id="KW-1003">Cell membrane</keyword>
<evidence type="ECO:0000256" key="3">
    <source>
        <dbReference type="ARBA" id="ARBA00022475"/>
    </source>
</evidence>
<evidence type="ECO:0000313" key="10">
    <source>
        <dbReference type="Proteomes" id="UP000640485"/>
    </source>
</evidence>
<accession>A0A934S9P9</accession>
<keyword evidence="5 8" id="KW-1133">Transmembrane helix</keyword>
<comment type="similarity">
    <text evidence="2 7">Belongs to the ExbD/TolR family.</text>
</comment>
<comment type="caution">
    <text evidence="9">The sequence shown here is derived from an EMBL/GenBank/DDBJ whole genome shotgun (WGS) entry which is preliminary data.</text>
</comment>
<keyword evidence="7" id="KW-0653">Protein transport</keyword>
<dbReference type="InterPro" id="IPR003400">
    <property type="entry name" value="ExbD"/>
</dbReference>
<evidence type="ECO:0000256" key="2">
    <source>
        <dbReference type="ARBA" id="ARBA00005811"/>
    </source>
</evidence>
<dbReference type="GO" id="GO:0022857">
    <property type="term" value="F:transmembrane transporter activity"/>
    <property type="evidence" value="ECO:0007669"/>
    <property type="project" value="InterPro"/>
</dbReference>
<dbReference type="GO" id="GO:0005886">
    <property type="term" value="C:plasma membrane"/>
    <property type="evidence" value="ECO:0007669"/>
    <property type="project" value="UniProtKB-SubCell"/>
</dbReference>
<evidence type="ECO:0000256" key="8">
    <source>
        <dbReference type="SAM" id="Phobius"/>
    </source>
</evidence>
<feature type="transmembrane region" description="Helical" evidence="8">
    <location>
        <begin position="33"/>
        <end position="53"/>
    </location>
</feature>
<proteinExistence type="inferred from homology"/>
<dbReference type="GO" id="GO:0015031">
    <property type="term" value="P:protein transport"/>
    <property type="evidence" value="ECO:0007669"/>
    <property type="project" value="UniProtKB-KW"/>
</dbReference>
<dbReference type="AlphaFoldDB" id="A0A934S9P9"/>
<protein>
    <submittedName>
        <fullName evidence="9">Biopolymer transporter ExbD</fullName>
    </submittedName>
</protein>
<comment type="subcellular location">
    <subcellularLocation>
        <location evidence="1">Cell membrane</location>
        <topology evidence="1">Single-pass membrane protein</topology>
    </subcellularLocation>
    <subcellularLocation>
        <location evidence="7">Cell membrane</location>
        <topology evidence="7">Single-pass type II membrane protein</topology>
    </subcellularLocation>
</comment>
<dbReference type="Pfam" id="PF02472">
    <property type="entry name" value="ExbD"/>
    <property type="match status" value="1"/>
</dbReference>
<evidence type="ECO:0000256" key="6">
    <source>
        <dbReference type="ARBA" id="ARBA00023136"/>
    </source>
</evidence>
<evidence type="ECO:0000256" key="1">
    <source>
        <dbReference type="ARBA" id="ARBA00004162"/>
    </source>
</evidence>
<evidence type="ECO:0000313" key="9">
    <source>
        <dbReference type="EMBL" id="MBK4214955.1"/>
    </source>
</evidence>
<keyword evidence="10" id="KW-1185">Reference proteome</keyword>
<organism evidence="9 10">
    <name type="scientific">Paracoccus caeni</name>
    <dbReference type="NCBI Taxonomy" id="657651"/>
    <lineage>
        <taxon>Bacteria</taxon>
        <taxon>Pseudomonadati</taxon>
        <taxon>Pseudomonadota</taxon>
        <taxon>Alphaproteobacteria</taxon>
        <taxon>Rhodobacterales</taxon>
        <taxon>Paracoccaceae</taxon>
        <taxon>Paracoccus</taxon>
    </lineage>
</organism>